<dbReference type="Proteomes" id="UP001057291">
    <property type="component" value="Unassembled WGS sequence"/>
</dbReference>
<dbReference type="InterPro" id="IPR008928">
    <property type="entry name" value="6-hairpin_glycosidase_sf"/>
</dbReference>
<keyword evidence="1" id="KW-0808">Transferase</keyword>
<dbReference type="EMBL" id="BOQE01000001">
    <property type="protein sequence ID" value="GIM45820.1"/>
    <property type="molecule type" value="Genomic_DNA"/>
</dbReference>
<protein>
    <submittedName>
        <fullName evidence="1">Glycosyl transferase</fullName>
    </submittedName>
</protein>
<evidence type="ECO:0000313" key="2">
    <source>
        <dbReference type="Proteomes" id="UP001057291"/>
    </source>
</evidence>
<proteinExistence type="predicted"/>
<comment type="caution">
    <text evidence="1">The sequence shown here is derived from an EMBL/GenBank/DDBJ whole genome shotgun (WGS) entry which is preliminary data.</text>
</comment>
<dbReference type="AlphaFoldDB" id="A0AAV4LDC3"/>
<organism evidence="1 2">
    <name type="scientific">Collibacillus ludicampi</name>
    <dbReference type="NCBI Taxonomy" id="2771369"/>
    <lineage>
        <taxon>Bacteria</taxon>
        <taxon>Bacillati</taxon>
        <taxon>Bacillota</taxon>
        <taxon>Bacilli</taxon>
        <taxon>Bacillales</taxon>
        <taxon>Alicyclobacillaceae</taxon>
        <taxon>Collibacillus</taxon>
    </lineage>
</organism>
<name>A0AAV4LDC3_9BACL</name>
<reference evidence="1" key="1">
    <citation type="journal article" date="2023" name="Int. J. Syst. Evol. Microbiol.">
        <title>Collibacillus ludicampi gen. nov., sp. nov., a new soil bacterium of the family Alicyclobacillaceae.</title>
        <authorList>
            <person name="Jojima T."/>
            <person name="Ioku Y."/>
            <person name="Fukuta Y."/>
            <person name="Shirasaka N."/>
            <person name="Matsumura Y."/>
            <person name="Mori M."/>
        </authorList>
    </citation>
    <scope>NUCLEOTIDE SEQUENCE</scope>
    <source>
        <strain evidence="1">TP075</strain>
    </source>
</reference>
<accession>A0AAV4LDC3</accession>
<evidence type="ECO:0000313" key="1">
    <source>
        <dbReference type="EMBL" id="GIM45820.1"/>
    </source>
</evidence>
<dbReference type="GO" id="GO:0016740">
    <property type="term" value="F:transferase activity"/>
    <property type="evidence" value="ECO:0007669"/>
    <property type="project" value="UniProtKB-KW"/>
</dbReference>
<sequence>MWPLIGKIDFSRIRKIQLSREKMKRFLEKDRSDPTLVSFRHLERLTDGTGLLEHALGKIPRRKEGYTTDDNARALWVCVEWYPHVSAMKQGNHLKDKLLRLIDRYLSFLLWVQREDGSFHNNIGYHLLPEQELPSDDCLGRALWACAVTYCKLPDPERQIAVQEMFVKGAARAKDLTFPRGWAYVLSASSLLLQHHENMKKQHADPFHHFIESALPSFVEGFEEKLTALYRKHASKEWRWFEPAMTYGNGLLPWSLFCAYQVTRRQETLDIAKESLDFLIEKMTGEKGCISPIGNKGWCTQTSRSQWDQQPLDVMKLALAVSEADKTLGQMTYREVLEKCRAWYYGENDLGVPMVHAEEGSCYDGLTSSGPNLNQGAESTLSYLLTEVLYRNRASHSERSISGV</sequence>
<dbReference type="SUPFAM" id="SSF48208">
    <property type="entry name" value="Six-hairpin glycosidases"/>
    <property type="match status" value="1"/>
</dbReference>
<dbReference type="GO" id="GO:0005975">
    <property type="term" value="P:carbohydrate metabolic process"/>
    <property type="evidence" value="ECO:0007669"/>
    <property type="project" value="InterPro"/>
</dbReference>
<gene>
    <name evidence="1" type="ORF">DNHGIG_13690</name>
</gene>
<dbReference type="RefSeq" id="WP_282198988.1">
    <property type="nucleotide sequence ID" value="NZ_BOQE01000001.1"/>
</dbReference>
<keyword evidence="2" id="KW-1185">Reference proteome</keyword>